<protein>
    <submittedName>
        <fullName evidence="2">Uncharacterized protein</fullName>
    </submittedName>
</protein>
<dbReference type="AlphaFoldDB" id="H0EF99"/>
<dbReference type="Proteomes" id="UP000005446">
    <property type="component" value="Unassembled WGS sequence"/>
</dbReference>
<proteinExistence type="predicted"/>
<keyword evidence="1" id="KW-0732">Signal</keyword>
<organism evidence="2 3">
    <name type="scientific">Glarea lozoyensis (strain ATCC 74030 / MF5533)</name>
    <dbReference type="NCBI Taxonomy" id="1104152"/>
    <lineage>
        <taxon>Eukaryota</taxon>
        <taxon>Fungi</taxon>
        <taxon>Dikarya</taxon>
        <taxon>Ascomycota</taxon>
        <taxon>Pezizomycotina</taxon>
        <taxon>Leotiomycetes</taxon>
        <taxon>Helotiales</taxon>
        <taxon>Helotiaceae</taxon>
        <taxon>Glarea</taxon>
    </lineage>
</organism>
<dbReference type="InParanoid" id="H0EF99"/>
<evidence type="ECO:0000313" key="2">
    <source>
        <dbReference type="EMBL" id="EHL02801.1"/>
    </source>
</evidence>
<gene>
    <name evidence="2" type="ORF">M7I_1140</name>
</gene>
<keyword evidence="3" id="KW-1185">Reference proteome</keyword>
<dbReference type="EMBL" id="AGUE01000019">
    <property type="protein sequence ID" value="EHL02801.1"/>
    <property type="molecule type" value="Genomic_DNA"/>
</dbReference>
<reference evidence="2 3" key="1">
    <citation type="journal article" date="2012" name="Eukaryot. Cell">
        <title>Genome sequence of the fungus Glarea lozoyensis: the first genome sequence of a species from the Helotiaceae family.</title>
        <authorList>
            <person name="Youssar L."/>
            <person name="Gruening B.A."/>
            <person name="Erxleben A."/>
            <person name="Guenther S."/>
            <person name="Huettel W."/>
        </authorList>
    </citation>
    <scope>NUCLEOTIDE SEQUENCE [LARGE SCALE GENOMIC DNA]</scope>
    <source>
        <strain evidence="3">ATCC 74030 / MF5533</strain>
    </source>
</reference>
<accession>H0EF99</accession>
<comment type="caution">
    <text evidence="2">The sequence shown here is derived from an EMBL/GenBank/DDBJ whole genome shotgun (WGS) entry which is preliminary data.</text>
</comment>
<dbReference type="HOGENOM" id="CLU_1806348_0_0_1"/>
<sequence>MVAISSLIMTVAVFLSSSAVAAPNVEARQDPNPQIFSLSLYNDCTQTVEINPVGLTRTPTLNQQGCYDQTTPFGALFINAHVNGHPECRLITYTGLGCTGTAYGNFSQPIGTPPTAPTCRTTGPNRGYQVSSAGVSRSIRFIC</sequence>
<dbReference type="OrthoDB" id="3466798at2759"/>
<evidence type="ECO:0000256" key="1">
    <source>
        <dbReference type="SAM" id="SignalP"/>
    </source>
</evidence>
<feature type="signal peptide" evidence="1">
    <location>
        <begin position="1"/>
        <end position="21"/>
    </location>
</feature>
<evidence type="ECO:0000313" key="3">
    <source>
        <dbReference type="Proteomes" id="UP000005446"/>
    </source>
</evidence>
<name>H0EF99_GLAL7</name>
<feature type="chain" id="PRO_5003532384" evidence="1">
    <location>
        <begin position="22"/>
        <end position="143"/>
    </location>
</feature>